<dbReference type="PANTHER" id="PTHR24169">
    <property type="entry name" value="NUCLEAR FACTOR NF-KAPPA-B PROTEIN"/>
    <property type="match status" value="1"/>
</dbReference>
<evidence type="ECO:0000313" key="3">
    <source>
        <dbReference type="EMBL" id="CAG9785863.1"/>
    </source>
</evidence>
<dbReference type="InterPro" id="IPR032397">
    <property type="entry name" value="RHD_dimer"/>
</dbReference>
<dbReference type="InterPro" id="IPR030492">
    <property type="entry name" value="RHD_CS"/>
</dbReference>
<dbReference type="GO" id="GO:0007249">
    <property type="term" value="P:canonical NF-kappaB signal transduction"/>
    <property type="evidence" value="ECO:0007669"/>
    <property type="project" value="TreeGrafter"/>
</dbReference>
<dbReference type="GO" id="GO:0033554">
    <property type="term" value="P:cellular response to stress"/>
    <property type="evidence" value="ECO:0007669"/>
    <property type="project" value="TreeGrafter"/>
</dbReference>
<dbReference type="SMART" id="SM00429">
    <property type="entry name" value="IPT"/>
    <property type="match status" value="1"/>
</dbReference>
<dbReference type="PROSITE" id="PS01204">
    <property type="entry name" value="REL_1"/>
    <property type="match status" value="1"/>
</dbReference>
<dbReference type="Pfam" id="PF16179">
    <property type="entry name" value="RHD_dimer"/>
    <property type="match status" value="1"/>
</dbReference>
<feature type="compositionally biased region" description="Basic residues" evidence="1">
    <location>
        <begin position="546"/>
        <end position="560"/>
    </location>
</feature>
<dbReference type="GO" id="GO:0005737">
    <property type="term" value="C:cytoplasm"/>
    <property type="evidence" value="ECO:0007669"/>
    <property type="project" value="InterPro"/>
</dbReference>
<organism evidence="3 4">
    <name type="scientific">Diatraea saccharalis</name>
    <name type="common">sugarcane borer</name>
    <dbReference type="NCBI Taxonomy" id="40085"/>
    <lineage>
        <taxon>Eukaryota</taxon>
        <taxon>Metazoa</taxon>
        <taxon>Ecdysozoa</taxon>
        <taxon>Arthropoda</taxon>
        <taxon>Hexapoda</taxon>
        <taxon>Insecta</taxon>
        <taxon>Pterygota</taxon>
        <taxon>Neoptera</taxon>
        <taxon>Endopterygota</taxon>
        <taxon>Lepidoptera</taxon>
        <taxon>Glossata</taxon>
        <taxon>Ditrysia</taxon>
        <taxon>Pyraloidea</taxon>
        <taxon>Crambidae</taxon>
        <taxon>Crambinae</taxon>
        <taxon>Diatraea</taxon>
    </lineage>
</organism>
<name>A0A9N9QY44_9NEOP</name>
<dbReference type="PROSITE" id="PS50254">
    <property type="entry name" value="REL_2"/>
    <property type="match status" value="1"/>
</dbReference>
<dbReference type="AlphaFoldDB" id="A0A9N9QY44"/>
<dbReference type="GO" id="GO:0045944">
    <property type="term" value="P:positive regulation of transcription by RNA polymerase II"/>
    <property type="evidence" value="ECO:0007669"/>
    <property type="project" value="TreeGrafter"/>
</dbReference>
<dbReference type="GO" id="GO:0048468">
    <property type="term" value="P:cell development"/>
    <property type="evidence" value="ECO:0007669"/>
    <property type="project" value="UniProtKB-ARBA"/>
</dbReference>
<reference evidence="3" key="2">
    <citation type="submission" date="2022-10" db="EMBL/GenBank/DDBJ databases">
        <authorList>
            <consortium name="ENA_rothamsted_submissions"/>
            <consortium name="culmorum"/>
            <person name="King R."/>
        </authorList>
    </citation>
    <scope>NUCLEOTIDE SEQUENCE</scope>
</reference>
<feature type="region of interest" description="Disordered" evidence="1">
    <location>
        <begin position="352"/>
        <end position="403"/>
    </location>
</feature>
<dbReference type="GO" id="GO:0038061">
    <property type="term" value="P:non-canonical NF-kappaB signal transduction"/>
    <property type="evidence" value="ECO:0007669"/>
    <property type="project" value="TreeGrafter"/>
</dbReference>
<dbReference type="Gene3D" id="2.60.40.340">
    <property type="entry name" value="Rel homology domain (RHD), DNA-binding domain"/>
    <property type="match status" value="1"/>
</dbReference>
<dbReference type="GO" id="GO:0048731">
    <property type="term" value="P:system development"/>
    <property type="evidence" value="ECO:0007669"/>
    <property type="project" value="UniProtKB-ARBA"/>
</dbReference>
<sequence>MDVDGGVSPDSVIVHNVGEQSAHLSDVVEVILADDPTFGEGRPPPDTVQSSAPPPGTMQAPAPYVYIVEQPAAKALRFRYECEGRSAGSIPGVHSTPENKTYPTIKVSGYKGCMIIVVSCVTKDEPYKPHPHNLVGRDCQKGVCTVKVKTEGDADSCQVQFKNLGIQCVKRRDIADALRVRQELRVNPFKNSHRSQPQSIDLNAVRLCFQVFLTDDTYKVQCALQPIVSDVVYDKKAMSDLLIVRSSHCSGPVRGGTTVILLCEKVTREDTEIWFFLDDWVEKVPPEFVHKQLAVVFKTPPYRDQTIPQPVTVQFQLHRVSDHAKSNVYSFEYIPQGQGTRKPLPDLAALAALLPSPPSPSSPDPNNDALVSSTGDPPGADDSASETMQVNGLDVEEPDSNERSLDELLDQVAELDEIYTENRTRLQNAAAARDEESEDFDDAGTYTSLQLAFRNPVPIAEPEPEPVEEALRCRGPIVEFAPLKRDTEEAPPLPPKRVRRVSGADQLRGSRTSVDSVPRPGRALPLAREGDGPLAGARSEPALPPVKKRSFFSRLFRRREKSPAPSVKSEGRKEKRTKPVGRSVSSASGQRPPRFRTSASQSSLKAGGSQAGLGYADSITHISLHADDERCASQPCLQPRAQPRPQPCPQVPDGAILVAESVLALDPSAFRKLQDDLELTEAEHYALYMAVAPHATASEFDETSCYYSPVDASKFHN</sequence>
<protein>
    <recommendedName>
        <fullName evidence="2">RHD domain-containing protein</fullName>
    </recommendedName>
</protein>
<dbReference type="GO" id="GO:0045087">
    <property type="term" value="P:innate immune response"/>
    <property type="evidence" value="ECO:0007669"/>
    <property type="project" value="TreeGrafter"/>
</dbReference>
<dbReference type="Proteomes" id="UP001153714">
    <property type="component" value="Chromosome 14"/>
</dbReference>
<dbReference type="GO" id="GO:0005634">
    <property type="term" value="C:nucleus"/>
    <property type="evidence" value="ECO:0007669"/>
    <property type="project" value="TreeGrafter"/>
</dbReference>
<dbReference type="PANTHER" id="PTHR24169:SF25">
    <property type="entry name" value="DORSAL-RELATED IMMUNITY FACTOR DIF-RELATED"/>
    <property type="match status" value="1"/>
</dbReference>
<dbReference type="InterPro" id="IPR011539">
    <property type="entry name" value="RHD_DNA_bind_dom"/>
</dbReference>
<gene>
    <name evidence="3" type="ORF">DIATSA_LOCUS3861</name>
</gene>
<dbReference type="InterPro" id="IPR008967">
    <property type="entry name" value="p53-like_TF_DNA-bd_sf"/>
</dbReference>
<feature type="compositionally biased region" description="Pro residues" evidence="1">
    <location>
        <begin position="42"/>
        <end position="56"/>
    </location>
</feature>
<feature type="region of interest" description="Disordered" evidence="1">
    <location>
        <begin position="480"/>
        <end position="610"/>
    </location>
</feature>
<dbReference type="InterPro" id="IPR002909">
    <property type="entry name" value="IPT_dom"/>
</dbReference>
<dbReference type="Pfam" id="PF00554">
    <property type="entry name" value="RHD_DNA_bind"/>
    <property type="match status" value="1"/>
</dbReference>
<dbReference type="GO" id="GO:0034097">
    <property type="term" value="P:response to cytokine"/>
    <property type="evidence" value="ECO:0007669"/>
    <property type="project" value="TreeGrafter"/>
</dbReference>
<accession>A0A9N9QY44</accession>
<dbReference type="SUPFAM" id="SSF49417">
    <property type="entry name" value="p53-like transcription factors"/>
    <property type="match status" value="1"/>
</dbReference>
<evidence type="ECO:0000259" key="2">
    <source>
        <dbReference type="PROSITE" id="PS50254"/>
    </source>
</evidence>
<dbReference type="SUPFAM" id="SSF81296">
    <property type="entry name" value="E set domains"/>
    <property type="match status" value="1"/>
</dbReference>
<dbReference type="EMBL" id="OU893345">
    <property type="protein sequence ID" value="CAG9785863.1"/>
    <property type="molecule type" value="Genomic_DNA"/>
</dbReference>
<dbReference type="GO" id="GO:0000981">
    <property type="term" value="F:DNA-binding transcription factor activity, RNA polymerase II-specific"/>
    <property type="evidence" value="ECO:0007669"/>
    <property type="project" value="TreeGrafter"/>
</dbReference>
<keyword evidence="4" id="KW-1185">Reference proteome</keyword>
<dbReference type="InterPro" id="IPR013783">
    <property type="entry name" value="Ig-like_fold"/>
</dbReference>
<dbReference type="GO" id="GO:0000978">
    <property type="term" value="F:RNA polymerase II cis-regulatory region sequence-specific DNA binding"/>
    <property type="evidence" value="ECO:0007669"/>
    <property type="project" value="TreeGrafter"/>
</dbReference>
<feature type="domain" description="RHD" evidence="2">
    <location>
        <begin position="60"/>
        <end position="239"/>
    </location>
</feature>
<dbReference type="Gene3D" id="2.60.40.10">
    <property type="entry name" value="Immunoglobulins"/>
    <property type="match status" value="1"/>
</dbReference>
<reference evidence="3" key="1">
    <citation type="submission" date="2021-12" db="EMBL/GenBank/DDBJ databases">
        <authorList>
            <person name="King R."/>
        </authorList>
    </citation>
    <scope>NUCLEOTIDE SEQUENCE</scope>
</reference>
<evidence type="ECO:0000256" key="1">
    <source>
        <dbReference type="SAM" id="MobiDB-lite"/>
    </source>
</evidence>
<dbReference type="OrthoDB" id="7881762at2759"/>
<dbReference type="InterPro" id="IPR014756">
    <property type="entry name" value="Ig_E-set"/>
</dbReference>
<proteinExistence type="predicted"/>
<evidence type="ECO:0000313" key="4">
    <source>
        <dbReference type="Proteomes" id="UP001153714"/>
    </source>
</evidence>
<dbReference type="InterPro" id="IPR000451">
    <property type="entry name" value="NFkB/Dor"/>
</dbReference>
<dbReference type="InterPro" id="IPR037059">
    <property type="entry name" value="RHD_DNA_bind_dom_sf"/>
</dbReference>
<feature type="region of interest" description="Disordered" evidence="1">
    <location>
        <begin position="35"/>
        <end position="56"/>
    </location>
</feature>
<dbReference type="PRINTS" id="PR00057">
    <property type="entry name" value="NFKBTNSCPFCT"/>
</dbReference>